<organism evidence="1 2">
    <name type="scientific">Cnuella takakiae</name>
    <dbReference type="NCBI Taxonomy" id="1302690"/>
    <lineage>
        <taxon>Bacteria</taxon>
        <taxon>Pseudomonadati</taxon>
        <taxon>Bacteroidota</taxon>
        <taxon>Chitinophagia</taxon>
        <taxon>Chitinophagales</taxon>
        <taxon>Chitinophagaceae</taxon>
        <taxon>Cnuella</taxon>
    </lineage>
</organism>
<sequence>MHPNTYLQVRGYITQERYLKYKSLPQMESLLGFQQGRLKEGAIVAVLDQMPAKSGFELAGYSQMAEHKIPKDFTKGLDTNKLKEILIKEVFTLTGEKRLVKVLPFSKHKVNLSNDLQYPPGQGIPQWKLSDTLFARVVAVVKPGQVYF</sequence>
<proteinExistence type="predicted"/>
<dbReference type="RefSeq" id="WP_073038862.1">
    <property type="nucleotide sequence ID" value="NZ_FQUO01000001.1"/>
</dbReference>
<dbReference type="OrthoDB" id="7605551at2"/>
<evidence type="ECO:0000313" key="1">
    <source>
        <dbReference type="EMBL" id="SHE28965.1"/>
    </source>
</evidence>
<keyword evidence="2" id="KW-1185">Reference proteome</keyword>
<reference evidence="1 2" key="1">
    <citation type="submission" date="2016-11" db="EMBL/GenBank/DDBJ databases">
        <authorList>
            <person name="Jaros S."/>
            <person name="Januszkiewicz K."/>
            <person name="Wedrychowicz H."/>
        </authorList>
    </citation>
    <scope>NUCLEOTIDE SEQUENCE [LARGE SCALE GENOMIC DNA]</scope>
    <source>
        <strain evidence="1 2">DSM 26897</strain>
    </source>
</reference>
<dbReference type="AlphaFoldDB" id="A0A1M4S9Z7"/>
<protein>
    <submittedName>
        <fullName evidence="1">Uncharacterized protein</fullName>
    </submittedName>
</protein>
<dbReference type="EMBL" id="FQUO01000001">
    <property type="protein sequence ID" value="SHE28965.1"/>
    <property type="molecule type" value="Genomic_DNA"/>
</dbReference>
<gene>
    <name evidence="1" type="ORF">SAMN05444008_10138</name>
</gene>
<accession>A0A1M4S9Z7</accession>
<dbReference type="Proteomes" id="UP000184368">
    <property type="component" value="Unassembled WGS sequence"/>
</dbReference>
<name>A0A1M4S9Z7_9BACT</name>
<evidence type="ECO:0000313" key="2">
    <source>
        <dbReference type="Proteomes" id="UP000184368"/>
    </source>
</evidence>